<sequence>MLENIFLGLVTLGAIYYLYRTLFKTKGCGCGKDSCNVKKK</sequence>
<dbReference type="AlphaFoldDB" id="D1B396"/>
<evidence type="ECO:0000313" key="2">
    <source>
        <dbReference type="EMBL" id="ACZ12566.1"/>
    </source>
</evidence>
<dbReference type="Proteomes" id="UP000002222">
    <property type="component" value="Chromosome"/>
</dbReference>
<evidence type="ECO:0000256" key="1">
    <source>
        <dbReference type="SAM" id="Phobius"/>
    </source>
</evidence>
<keyword evidence="1" id="KW-0812">Transmembrane</keyword>
<dbReference type="RefSeq" id="WP_012857316.1">
    <property type="nucleotide sequence ID" value="NC_013512.1"/>
</dbReference>
<reference evidence="2 3" key="2">
    <citation type="journal article" date="2010" name="Stand. Genomic Sci.">
        <title>Complete genome sequence of Sulfurospirillum deleyianum type strain (5175).</title>
        <authorList>
            <person name="Sikorski J."/>
            <person name="Lapidus A."/>
            <person name="Copeland A."/>
            <person name="Glavina Del Rio T."/>
            <person name="Nolan M."/>
            <person name="Lucas S."/>
            <person name="Chen F."/>
            <person name="Tice H."/>
            <person name="Cheng J.F."/>
            <person name="Saunders E."/>
            <person name="Bruce D."/>
            <person name="Goodwin L."/>
            <person name="Pitluck S."/>
            <person name="Ovchinnikova G."/>
            <person name="Pati A."/>
            <person name="Ivanova N."/>
            <person name="Mavromatis K."/>
            <person name="Chen A."/>
            <person name="Palaniappan K."/>
            <person name="Chain P."/>
            <person name="Land M."/>
            <person name="Hauser L."/>
            <person name="Chang Y.J."/>
            <person name="Jeffries C.D."/>
            <person name="Brettin T."/>
            <person name="Detter J.C."/>
            <person name="Han C."/>
            <person name="Rohde M."/>
            <person name="Lang E."/>
            <person name="Spring S."/>
            <person name="Goker M."/>
            <person name="Bristow J."/>
            <person name="Eisen J.A."/>
            <person name="Markowitz V."/>
            <person name="Hugenholtz P."/>
            <person name="Kyrpides N.C."/>
            <person name="Klenk H.P."/>
        </authorList>
    </citation>
    <scope>NUCLEOTIDE SEQUENCE [LARGE SCALE GENOMIC DNA]</scope>
    <source>
        <strain evidence="3">ATCC 51133 / DSM 6946 / 5175</strain>
    </source>
</reference>
<accession>D1B396</accession>
<feature type="transmembrane region" description="Helical" evidence="1">
    <location>
        <begin position="6"/>
        <end position="23"/>
    </location>
</feature>
<dbReference type="KEGG" id="sdl:Sdel_1550"/>
<dbReference type="STRING" id="525898.Sdel_1550"/>
<keyword evidence="1" id="KW-1133">Transmembrane helix</keyword>
<protein>
    <recommendedName>
        <fullName evidence="4">FeoB-associated Cys-rich membrane protein</fullName>
    </recommendedName>
</protein>
<name>D1B396_SULD5</name>
<gene>
    <name evidence="2" type="ordered locus">Sdel_1550</name>
</gene>
<dbReference type="EMBL" id="CP001816">
    <property type="protein sequence ID" value="ACZ12566.1"/>
    <property type="molecule type" value="Genomic_DNA"/>
</dbReference>
<dbReference type="HOGENOM" id="CLU_219828_0_0_7"/>
<evidence type="ECO:0008006" key="4">
    <source>
        <dbReference type="Google" id="ProtNLM"/>
    </source>
</evidence>
<keyword evidence="1" id="KW-0472">Membrane</keyword>
<keyword evidence="3" id="KW-1185">Reference proteome</keyword>
<proteinExistence type="predicted"/>
<dbReference type="OrthoDB" id="5366038at2"/>
<organism evidence="2 3">
    <name type="scientific">Sulfurospirillum deleyianum (strain ATCC 51133 / DSM 6946 / 5175)</name>
    <dbReference type="NCBI Taxonomy" id="525898"/>
    <lineage>
        <taxon>Bacteria</taxon>
        <taxon>Pseudomonadati</taxon>
        <taxon>Campylobacterota</taxon>
        <taxon>Epsilonproteobacteria</taxon>
        <taxon>Campylobacterales</taxon>
        <taxon>Sulfurospirillaceae</taxon>
        <taxon>Sulfurospirillum</taxon>
    </lineage>
</organism>
<reference evidence="3" key="1">
    <citation type="submission" date="2009-11" db="EMBL/GenBank/DDBJ databases">
        <title>The complete genome of Sulfurospirillum deleyianum DSM 6946.</title>
        <authorList>
            <consortium name="US DOE Joint Genome Institute (JGI-PGF)"/>
            <person name="Lucas S."/>
            <person name="Copeland A."/>
            <person name="Lapidus A."/>
            <person name="Glavina del Rio T."/>
            <person name="Dalin E."/>
            <person name="Tice H."/>
            <person name="Bruce D."/>
            <person name="Goodwin L."/>
            <person name="Pitluck S."/>
            <person name="Kyrpides N."/>
            <person name="Mavromatis K."/>
            <person name="Ivanova N."/>
            <person name="Ovchinnikova G."/>
            <person name="Munk A.C."/>
            <person name="Lu M."/>
            <person name="Brettin T."/>
            <person name="Detter J.C."/>
            <person name="Han C."/>
            <person name="Tapia R."/>
            <person name="Larimer F."/>
            <person name="Land M."/>
            <person name="Hauser L."/>
            <person name="Markowitz V."/>
            <person name="Cheng J.F."/>
            <person name="Hugenholtz P."/>
            <person name="Woyke T."/>
            <person name="Wu D."/>
            <person name="Aumann P."/>
            <person name="Schneider S."/>
            <person name="Lang E."/>
            <person name="Spring S."/>
            <person name="Klenk H.P."/>
            <person name="Eisen J.A."/>
        </authorList>
    </citation>
    <scope>NUCLEOTIDE SEQUENCE [LARGE SCALE GENOMIC DNA]</scope>
    <source>
        <strain evidence="3">ATCC 51133 / DSM 6946 / 5175</strain>
    </source>
</reference>
<evidence type="ECO:0000313" key="3">
    <source>
        <dbReference type="Proteomes" id="UP000002222"/>
    </source>
</evidence>